<dbReference type="Gene3D" id="3.30.420.10">
    <property type="entry name" value="Ribonuclease H-like superfamily/Ribonuclease H"/>
    <property type="match status" value="1"/>
</dbReference>
<dbReference type="PANTHER" id="PTHR33050:SF7">
    <property type="entry name" value="RIBONUCLEASE H"/>
    <property type="match status" value="1"/>
</dbReference>
<keyword evidence="2" id="KW-1185">Reference proteome</keyword>
<dbReference type="OrthoDB" id="3255824at2759"/>
<evidence type="ECO:0008006" key="3">
    <source>
        <dbReference type="Google" id="ProtNLM"/>
    </source>
</evidence>
<dbReference type="InterPro" id="IPR052055">
    <property type="entry name" value="Hepadnavirus_pol/RT"/>
</dbReference>
<dbReference type="PANTHER" id="PTHR33050">
    <property type="entry name" value="REVERSE TRANSCRIPTASE DOMAIN-CONTAINING PROTEIN"/>
    <property type="match status" value="1"/>
</dbReference>
<proteinExistence type="predicted"/>
<gene>
    <name evidence="1" type="ORF">ARMOST_02581</name>
</gene>
<evidence type="ECO:0000313" key="2">
    <source>
        <dbReference type="Proteomes" id="UP000219338"/>
    </source>
</evidence>
<protein>
    <recommendedName>
        <fullName evidence="3">RNase H type-1 domain-containing protein</fullName>
    </recommendedName>
</protein>
<dbReference type="AlphaFoldDB" id="A0A284QS37"/>
<reference evidence="2" key="1">
    <citation type="journal article" date="2017" name="Nat. Ecol. Evol.">
        <title>Genome expansion and lineage-specific genetic innovations in the forest pathogenic fungi Armillaria.</title>
        <authorList>
            <person name="Sipos G."/>
            <person name="Prasanna A.N."/>
            <person name="Walter M.C."/>
            <person name="O'Connor E."/>
            <person name="Balint B."/>
            <person name="Krizsan K."/>
            <person name="Kiss B."/>
            <person name="Hess J."/>
            <person name="Varga T."/>
            <person name="Slot J."/>
            <person name="Riley R."/>
            <person name="Boka B."/>
            <person name="Rigling D."/>
            <person name="Barry K."/>
            <person name="Lee J."/>
            <person name="Mihaltcheva S."/>
            <person name="LaButti K."/>
            <person name="Lipzen A."/>
            <person name="Waldron R."/>
            <person name="Moloney N.M."/>
            <person name="Sperisen C."/>
            <person name="Kredics L."/>
            <person name="Vagvoelgyi C."/>
            <person name="Patrignani A."/>
            <person name="Fitzpatrick D."/>
            <person name="Nagy I."/>
            <person name="Doyle S."/>
            <person name="Anderson J.B."/>
            <person name="Grigoriev I.V."/>
            <person name="Gueldener U."/>
            <person name="Muensterkoetter M."/>
            <person name="Nagy L.G."/>
        </authorList>
    </citation>
    <scope>NUCLEOTIDE SEQUENCE [LARGE SCALE GENOMIC DNA]</scope>
    <source>
        <strain evidence="2">C18/9</strain>
    </source>
</reference>
<evidence type="ECO:0000313" key="1">
    <source>
        <dbReference type="EMBL" id="SJK99290.1"/>
    </source>
</evidence>
<name>A0A284QS37_ARMOS</name>
<dbReference type="CDD" id="cd06222">
    <property type="entry name" value="RNase_H_like"/>
    <property type="match status" value="1"/>
</dbReference>
<dbReference type="GO" id="GO:0003676">
    <property type="term" value="F:nucleic acid binding"/>
    <property type="evidence" value="ECO:0007669"/>
    <property type="project" value="InterPro"/>
</dbReference>
<sequence length="188" mass="20964">MFPSALHLSISKISSVEALLTNGKRCAAVLPSAKSVLLSPRPNVFVDASSKWGIGIYIDGLWDAWRYRPDHPFTSADINWLEALAVEIGERAIQARGVQATIFSDNTGVIRAFNEKKSRSPLIESSVRRTHSLLQAKKTRVEFLHVPTKDNPADAYSRGKFGLPERRVVRPLNLPRELSSVVSRAVFW</sequence>
<dbReference type="STRING" id="47428.A0A284QS37"/>
<dbReference type="InterPro" id="IPR044730">
    <property type="entry name" value="RNase_H-like_dom_plant"/>
</dbReference>
<organism evidence="1 2">
    <name type="scientific">Armillaria ostoyae</name>
    <name type="common">Armillaria root rot fungus</name>
    <dbReference type="NCBI Taxonomy" id="47428"/>
    <lineage>
        <taxon>Eukaryota</taxon>
        <taxon>Fungi</taxon>
        <taxon>Dikarya</taxon>
        <taxon>Basidiomycota</taxon>
        <taxon>Agaricomycotina</taxon>
        <taxon>Agaricomycetes</taxon>
        <taxon>Agaricomycetidae</taxon>
        <taxon>Agaricales</taxon>
        <taxon>Marasmiineae</taxon>
        <taxon>Physalacriaceae</taxon>
        <taxon>Armillaria</taxon>
    </lineage>
</organism>
<dbReference type="Proteomes" id="UP000219338">
    <property type="component" value="Unassembled WGS sequence"/>
</dbReference>
<accession>A0A284QS37</accession>
<dbReference type="EMBL" id="FUEG01000002">
    <property type="protein sequence ID" value="SJK99290.1"/>
    <property type="molecule type" value="Genomic_DNA"/>
</dbReference>
<dbReference type="InterPro" id="IPR036397">
    <property type="entry name" value="RNaseH_sf"/>
</dbReference>